<dbReference type="Pfam" id="PF00400">
    <property type="entry name" value="WD40"/>
    <property type="match status" value="4"/>
</dbReference>
<dbReference type="GO" id="GO:0016239">
    <property type="term" value="P:positive regulation of macroautophagy"/>
    <property type="evidence" value="ECO:0007669"/>
    <property type="project" value="TreeGrafter"/>
</dbReference>
<evidence type="ECO:0000256" key="1">
    <source>
        <dbReference type="ARBA" id="ARBA00022574"/>
    </source>
</evidence>
<protein>
    <submittedName>
        <fullName evidence="7">Uncharacterized protein</fullName>
    </submittedName>
</protein>
<keyword evidence="3" id="KW-0677">Repeat</keyword>
<keyword evidence="1 6" id="KW-0853">WD repeat</keyword>
<accession>A0A0G4IHL4</accession>
<dbReference type="STRING" id="37360.A0A0G4IHL4"/>
<evidence type="ECO:0000313" key="8">
    <source>
        <dbReference type="Proteomes" id="UP000039324"/>
    </source>
</evidence>
<dbReference type="PANTHER" id="PTHR46200:SF1">
    <property type="entry name" value="GATOR COMPLEX PROTEIN WDR24"/>
    <property type="match status" value="1"/>
</dbReference>
<dbReference type="GO" id="GO:1904263">
    <property type="term" value="P:positive regulation of TORC1 signaling"/>
    <property type="evidence" value="ECO:0007669"/>
    <property type="project" value="TreeGrafter"/>
</dbReference>
<dbReference type="PRINTS" id="PR00320">
    <property type="entry name" value="GPROTEINBRPT"/>
</dbReference>
<evidence type="ECO:0000256" key="3">
    <source>
        <dbReference type="ARBA" id="ARBA00022737"/>
    </source>
</evidence>
<dbReference type="EMBL" id="CDSF01000001">
    <property type="protein sequence ID" value="CEO94708.1"/>
    <property type="molecule type" value="Genomic_DNA"/>
</dbReference>
<evidence type="ECO:0000256" key="2">
    <source>
        <dbReference type="ARBA" id="ARBA00022723"/>
    </source>
</evidence>
<evidence type="ECO:0000256" key="5">
    <source>
        <dbReference type="ARBA" id="ARBA00022833"/>
    </source>
</evidence>
<dbReference type="SUPFAM" id="SSF50978">
    <property type="entry name" value="WD40 repeat-like"/>
    <property type="match status" value="1"/>
</dbReference>
<dbReference type="InterPro" id="IPR036322">
    <property type="entry name" value="WD40_repeat_dom_sf"/>
</dbReference>
<dbReference type="InterPro" id="IPR037590">
    <property type="entry name" value="WDR24"/>
</dbReference>
<evidence type="ECO:0000313" key="7">
    <source>
        <dbReference type="EMBL" id="CEO94708.1"/>
    </source>
</evidence>
<dbReference type="PROSITE" id="PS50082">
    <property type="entry name" value="WD_REPEATS_2"/>
    <property type="match status" value="2"/>
</dbReference>
<keyword evidence="8" id="KW-1185">Reference proteome</keyword>
<dbReference type="GO" id="GO:0005829">
    <property type="term" value="C:cytosol"/>
    <property type="evidence" value="ECO:0007669"/>
    <property type="project" value="TreeGrafter"/>
</dbReference>
<dbReference type="InterPro" id="IPR020472">
    <property type="entry name" value="WD40_PAC1"/>
</dbReference>
<dbReference type="InterPro" id="IPR019775">
    <property type="entry name" value="WD40_repeat_CS"/>
</dbReference>
<reference evidence="7 8" key="1">
    <citation type="submission" date="2015-02" db="EMBL/GenBank/DDBJ databases">
        <authorList>
            <person name="Chooi Y.-H."/>
        </authorList>
    </citation>
    <scope>NUCLEOTIDE SEQUENCE [LARGE SCALE GENOMIC DNA]</scope>
    <source>
        <strain evidence="7">E3</strain>
    </source>
</reference>
<evidence type="ECO:0000256" key="4">
    <source>
        <dbReference type="ARBA" id="ARBA00022771"/>
    </source>
</evidence>
<dbReference type="PROSITE" id="PS50294">
    <property type="entry name" value="WD_REPEATS_REGION"/>
    <property type="match status" value="2"/>
</dbReference>
<dbReference type="Proteomes" id="UP000039324">
    <property type="component" value="Unassembled WGS sequence"/>
</dbReference>
<dbReference type="InterPro" id="IPR015943">
    <property type="entry name" value="WD40/YVTN_repeat-like_dom_sf"/>
</dbReference>
<feature type="repeat" description="WD" evidence="6">
    <location>
        <begin position="115"/>
        <end position="149"/>
    </location>
</feature>
<dbReference type="AlphaFoldDB" id="A0A0G4IHL4"/>
<dbReference type="GO" id="GO:0005774">
    <property type="term" value="C:vacuolar membrane"/>
    <property type="evidence" value="ECO:0007669"/>
    <property type="project" value="TreeGrafter"/>
</dbReference>
<sequence>LAGSDDARRSMTADAATRVVDVGGSCNALSVSPMHDRVAVGGRDVFKIVPIAQMQALVPNGIANLRTGKINLTFSSNDVQWNPKSSSLIATAATNGKVVIWDSDRSTGSKQDRVLTDHTRTVNRVSWHPFDPVLLSGSQDGTIKLWDMRVRQGCQATINGRCGSVRDVQWCSANPSYLAAGLDSGLVQIWDLRRTSAVELEISSHQGPVLCIDWHHDERGILATAGRDRLVKVWNLLGSPGDAPVHTIATVASVARVRWRPGFPSHLTTSSTLFDNRVHVWDLHHPFIPIATFSSHCDVVTGFQWLDRGTRIVTCSKDSRVVLANIATDSHCPYSSMRTSCLSWNITGDLAVVNDTFDRAEACNRRFIATPFHLVSMPSSPVGAVKILSPVDDSQRQFRTFAERYILSCASFTVLCAKNATVADDLGRKDLSRVWKICSSLFEDIVETEGTPTRVRRFSSDQFDVGGGMFELVTDHDISQRSLLECLPHVRPLGPSPVEAIRQGAISDLLCELADNGEIQTSASIIIVLGRRSHFLEARFVRRCLVSYIELLHRHQLWICANEVVRSGPDRSVASMNQNETKVSLRCHVCDEPRRRSEGMCGKCRSVQRCSVCRRRVTGIFVWCQGCGHGGCSRHILDWFRHNTQCPSGCLHQCRPNVVTSSSS</sequence>
<dbReference type="CDD" id="cd16693">
    <property type="entry name" value="mRING-H2-C3H3C2_WDR24"/>
    <property type="match status" value="1"/>
</dbReference>
<proteinExistence type="predicted"/>
<dbReference type="InterPro" id="IPR001680">
    <property type="entry name" value="WD40_rpt"/>
</dbReference>
<dbReference type="OMA" id="EPMWLIS"/>
<feature type="repeat" description="WD" evidence="6">
    <location>
        <begin position="202"/>
        <end position="236"/>
    </location>
</feature>
<keyword evidence="5" id="KW-0862">Zinc</keyword>
<dbReference type="GO" id="GO:0061700">
    <property type="term" value="C:GATOR2 complex"/>
    <property type="evidence" value="ECO:0007669"/>
    <property type="project" value="TreeGrafter"/>
</dbReference>
<dbReference type="GO" id="GO:0008270">
    <property type="term" value="F:zinc ion binding"/>
    <property type="evidence" value="ECO:0007669"/>
    <property type="project" value="UniProtKB-KW"/>
</dbReference>
<dbReference type="PROSITE" id="PS00678">
    <property type="entry name" value="WD_REPEATS_1"/>
    <property type="match status" value="2"/>
</dbReference>
<feature type="non-terminal residue" evidence="7">
    <location>
        <position position="1"/>
    </location>
</feature>
<dbReference type="PANTHER" id="PTHR46200">
    <property type="entry name" value="GATOR COMPLEX PROTEIN WDR24"/>
    <property type="match status" value="1"/>
</dbReference>
<dbReference type="SMART" id="SM00320">
    <property type="entry name" value="WD40"/>
    <property type="match status" value="6"/>
</dbReference>
<name>A0A0G4IHL4_PLABS</name>
<evidence type="ECO:0000256" key="6">
    <source>
        <dbReference type="PROSITE-ProRule" id="PRU00221"/>
    </source>
</evidence>
<keyword evidence="2" id="KW-0479">Metal-binding</keyword>
<organism evidence="7 8">
    <name type="scientific">Plasmodiophora brassicae</name>
    <name type="common">Clubroot disease agent</name>
    <dbReference type="NCBI Taxonomy" id="37360"/>
    <lineage>
        <taxon>Eukaryota</taxon>
        <taxon>Sar</taxon>
        <taxon>Rhizaria</taxon>
        <taxon>Endomyxa</taxon>
        <taxon>Phytomyxea</taxon>
        <taxon>Plasmodiophorida</taxon>
        <taxon>Plasmodiophoridae</taxon>
        <taxon>Plasmodiophora</taxon>
    </lineage>
</organism>
<dbReference type="OrthoDB" id="60955at2759"/>
<gene>
    <name evidence="7" type="ORF">PBRA_000494</name>
</gene>
<dbReference type="Gene3D" id="2.130.10.10">
    <property type="entry name" value="YVTN repeat-like/Quinoprotein amine dehydrogenase"/>
    <property type="match status" value="2"/>
</dbReference>
<keyword evidence="4" id="KW-0863">Zinc-finger</keyword>